<keyword evidence="2" id="KW-1185">Reference proteome</keyword>
<evidence type="ECO:0000313" key="1">
    <source>
        <dbReference type="EMBL" id="GIY23204.1"/>
    </source>
</evidence>
<accession>A0AAV4RQ12</accession>
<dbReference type="EMBL" id="BPLR01008246">
    <property type="protein sequence ID" value="GIY23204.1"/>
    <property type="molecule type" value="Genomic_DNA"/>
</dbReference>
<proteinExistence type="predicted"/>
<sequence length="157" mass="18210">MFLEALEIWLTKWRTTRPAFNLSNETQFLLIRSCLPASWIIQHIFAEDYEEACTELGCNITELTYKELSNLVKKRSISFSPKNNVNNPRREFLAEQLKELEEVWQSYKTLRPGCSHDQSSGSEGECIDGGGGRIHMLIILPIRRDFLNIFKKTVRLS</sequence>
<protein>
    <submittedName>
        <fullName evidence="1">Large T antigen</fullName>
    </submittedName>
</protein>
<comment type="caution">
    <text evidence="1">The sequence shown here is derived from an EMBL/GenBank/DDBJ whole genome shotgun (WGS) entry which is preliminary data.</text>
</comment>
<evidence type="ECO:0000313" key="2">
    <source>
        <dbReference type="Proteomes" id="UP001054945"/>
    </source>
</evidence>
<reference evidence="1 2" key="1">
    <citation type="submission" date="2021-06" db="EMBL/GenBank/DDBJ databases">
        <title>Caerostris extrusa draft genome.</title>
        <authorList>
            <person name="Kono N."/>
            <person name="Arakawa K."/>
        </authorList>
    </citation>
    <scope>NUCLEOTIDE SEQUENCE [LARGE SCALE GENOMIC DNA]</scope>
</reference>
<organism evidence="1 2">
    <name type="scientific">Caerostris extrusa</name>
    <name type="common">Bark spider</name>
    <name type="synonym">Caerostris bankana</name>
    <dbReference type="NCBI Taxonomy" id="172846"/>
    <lineage>
        <taxon>Eukaryota</taxon>
        <taxon>Metazoa</taxon>
        <taxon>Ecdysozoa</taxon>
        <taxon>Arthropoda</taxon>
        <taxon>Chelicerata</taxon>
        <taxon>Arachnida</taxon>
        <taxon>Araneae</taxon>
        <taxon>Araneomorphae</taxon>
        <taxon>Entelegynae</taxon>
        <taxon>Araneoidea</taxon>
        <taxon>Araneidae</taxon>
        <taxon>Caerostris</taxon>
    </lineage>
</organism>
<gene>
    <name evidence="1" type="primary">LT_11</name>
    <name evidence="1" type="ORF">CEXT_711801</name>
</gene>
<name>A0AAV4RQ12_CAEEX</name>
<dbReference type="AlphaFoldDB" id="A0AAV4RQ12"/>
<dbReference type="Proteomes" id="UP001054945">
    <property type="component" value="Unassembled WGS sequence"/>
</dbReference>